<evidence type="ECO:0000313" key="6">
    <source>
        <dbReference type="Proteomes" id="UP000498740"/>
    </source>
</evidence>
<dbReference type="InterPro" id="IPR000055">
    <property type="entry name" value="Restrct_endonuc_typeI_TRD"/>
</dbReference>
<dbReference type="SUPFAM" id="SSF116734">
    <property type="entry name" value="DNA methylase specificity domain"/>
    <property type="match status" value="2"/>
</dbReference>
<protein>
    <recommendedName>
        <fullName evidence="4">Type I restriction modification DNA specificity domain-containing protein</fullName>
    </recommendedName>
</protein>
<dbReference type="Proteomes" id="UP000498740">
    <property type="component" value="Unassembled WGS sequence"/>
</dbReference>
<organism evidence="5 6">
    <name type="scientific">Streptomyces microflavus</name>
    <name type="common">Streptomyces lipmanii</name>
    <dbReference type="NCBI Taxonomy" id="1919"/>
    <lineage>
        <taxon>Bacteria</taxon>
        <taxon>Bacillati</taxon>
        <taxon>Actinomycetota</taxon>
        <taxon>Actinomycetes</taxon>
        <taxon>Kitasatosporales</taxon>
        <taxon>Streptomycetaceae</taxon>
        <taxon>Streptomyces</taxon>
    </lineage>
</organism>
<evidence type="ECO:0000259" key="4">
    <source>
        <dbReference type="Pfam" id="PF01420"/>
    </source>
</evidence>
<feature type="domain" description="Type I restriction modification DNA specificity" evidence="4">
    <location>
        <begin position="18"/>
        <end position="183"/>
    </location>
</feature>
<gene>
    <name evidence="5" type="ORF">Smic_59140</name>
</gene>
<proteinExistence type="inferred from homology"/>
<dbReference type="PANTHER" id="PTHR30408:SF12">
    <property type="entry name" value="TYPE I RESTRICTION ENZYME MJAVIII SPECIFICITY SUBUNIT"/>
    <property type="match status" value="1"/>
</dbReference>
<dbReference type="PANTHER" id="PTHR30408">
    <property type="entry name" value="TYPE-1 RESTRICTION ENZYME ECOKI SPECIFICITY PROTEIN"/>
    <property type="match status" value="1"/>
</dbReference>
<dbReference type="CDD" id="cd17249">
    <property type="entry name" value="RMtype1_S_EcoR124I-TRD2-CR2_like"/>
    <property type="match status" value="1"/>
</dbReference>
<sequence length="411" mass="44883">MRGEVSGQGAFSSWPAGWRRLSLAQAGKWLSGGTPATSNEAYWDGDIPWISGASMKEFHIKDSDRRVTQLGAKNGSRLVGKGTTLFVVRGMSLKSEFRIGVAERELAFGQDCKAVIPGDGIDPYFLAYAIKVRTPEILRMVEETSHGTGRLDTARLQELEIGIPSMSEQHRIVAAHAAFERRIAGLQGVLRKLGEADRSVVTQVILETRNRVPLGDWLDRIEAGKSPLVEDVPAGDSEWGVLKVSAVQAGWFKGIENKVVRTPDLINPQYEVRPGDLLMTRANTEQLVGLACVARHPAPRLMLSDKTLRLVPKSARAEVGFVELALLSFDVRRQIMAAATGTSGSMKNIAQTAVRQLLVPDVSVGTQRRIVAATAASRRRASSMRDQIAKLRTVRQGMVEDLLSGRVRLSA</sequence>
<dbReference type="EMBL" id="BLWD01000001">
    <property type="protein sequence ID" value="GFN07358.1"/>
    <property type="molecule type" value="Genomic_DNA"/>
</dbReference>
<dbReference type="InterPro" id="IPR052021">
    <property type="entry name" value="Type-I_RS_S_subunit"/>
</dbReference>
<accession>A0A7J0CY91</accession>
<dbReference type="Pfam" id="PF01420">
    <property type="entry name" value="Methylase_S"/>
    <property type="match status" value="1"/>
</dbReference>
<dbReference type="GO" id="GO:0003677">
    <property type="term" value="F:DNA binding"/>
    <property type="evidence" value="ECO:0007669"/>
    <property type="project" value="UniProtKB-KW"/>
</dbReference>
<comment type="caution">
    <text evidence="5">The sequence shown here is derived from an EMBL/GenBank/DDBJ whole genome shotgun (WGS) entry which is preliminary data.</text>
</comment>
<reference evidence="5 6" key="1">
    <citation type="submission" date="2020-05" db="EMBL/GenBank/DDBJ databases">
        <title>Whole genome shotgun sequence of Streptomyces microflavus NBRC 13062.</title>
        <authorList>
            <person name="Komaki H."/>
            <person name="Tamura T."/>
        </authorList>
    </citation>
    <scope>NUCLEOTIDE SEQUENCE [LARGE SCALE GENOMIC DNA]</scope>
    <source>
        <strain evidence="5 6">NBRC 13062</strain>
    </source>
</reference>
<evidence type="ECO:0000313" key="5">
    <source>
        <dbReference type="EMBL" id="GFN07358.1"/>
    </source>
</evidence>
<dbReference type="RefSeq" id="WP_158706530.1">
    <property type="nucleotide sequence ID" value="NZ_BMUG01000004.1"/>
</dbReference>
<comment type="similarity">
    <text evidence="1">Belongs to the type-I restriction system S methylase family.</text>
</comment>
<keyword evidence="3" id="KW-0238">DNA-binding</keyword>
<evidence type="ECO:0000256" key="3">
    <source>
        <dbReference type="ARBA" id="ARBA00023125"/>
    </source>
</evidence>
<keyword evidence="2" id="KW-0680">Restriction system</keyword>
<dbReference type="Gene3D" id="3.90.220.20">
    <property type="entry name" value="DNA methylase specificity domains"/>
    <property type="match status" value="2"/>
</dbReference>
<evidence type="ECO:0000256" key="2">
    <source>
        <dbReference type="ARBA" id="ARBA00022747"/>
    </source>
</evidence>
<evidence type="ECO:0000256" key="1">
    <source>
        <dbReference type="ARBA" id="ARBA00010923"/>
    </source>
</evidence>
<dbReference type="InterPro" id="IPR044946">
    <property type="entry name" value="Restrct_endonuc_typeI_TRD_sf"/>
</dbReference>
<dbReference type="GO" id="GO:0009307">
    <property type="term" value="P:DNA restriction-modification system"/>
    <property type="evidence" value="ECO:0007669"/>
    <property type="project" value="UniProtKB-KW"/>
</dbReference>
<dbReference type="AlphaFoldDB" id="A0A7J0CY91"/>
<name>A0A7J0CY91_STRMI</name>